<comment type="caution">
    <text evidence="1">The sequence shown here is derived from an EMBL/GenBank/DDBJ whole genome shotgun (WGS) entry which is preliminary data.</text>
</comment>
<name>A0AA40BR40_9PEZI</name>
<accession>A0AA40BR40</accession>
<sequence>SCPDGQVCIPLPKGCQEICVVPRMCGGIAAIDCDDGFRCIDNPLDNCDPLKGGADCGGICI</sequence>
<keyword evidence="2" id="KW-1185">Reference proteome</keyword>
<gene>
    <name evidence="1" type="ORF">B0T18DRAFT_288851</name>
</gene>
<dbReference type="Proteomes" id="UP001172155">
    <property type="component" value="Unassembled WGS sequence"/>
</dbReference>
<dbReference type="EMBL" id="JAUKUD010000007">
    <property type="protein sequence ID" value="KAK0738827.1"/>
    <property type="molecule type" value="Genomic_DNA"/>
</dbReference>
<protein>
    <submittedName>
        <fullName evidence="1">Uncharacterized protein</fullName>
    </submittedName>
</protein>
<proteinExistence type="predicted"/>
<feature type="non-terminal residue" evidence="1">
    <location>
        <position position="1"/>
    </location>
</feature>
<reference evidence="1" key="1">
    <citation type="submission" date="2023-06" db="EMBL/GenBank/DDBJ databases">
        <title>Genome-scale phylogeny and comparative genomics of the fungal order Sordariales.</title>
        <authorList>
            <consortium name="Lawrence Berkeley National Laboratory"/>
            <person name="Hensen N."/>
            <person name="Bonometti L."/>
            <person name="Westerberg I."/>
            <person name="Brannstrom I.O."/>
            <person name="Guillou S."/>
            <person name="Cros-Aarteil S."/>
            <person name="Calhoun S."/>
            <person name="Haridas S."/>
            <person name="Kuo A."/>
            <person name="Mondo S."/>
            <person name="Pangilinan J."/>
            <person name="Riley R."/>
            <person name="LaButti K."/>
            <person name="Andreopoulos B."/>
            <person name="Lipzen A."/>
            <person name="Chen C."/>
            <person name="Yanf M."/>
            <person name="Daum C."/>
            <person name="Ng V."/>
            <person name="Clum A."/>
            <person name="Steindorff A."/>
            <person name="Ohm R."/>
            <person name="Martin F."/>
            <person name="Silar P."/>
            <person name="Natvig D."/>
            <person name="Lalanne C."/>
            <person name="Gautier V."/>
            <person name="Ament-velasquez S.L."/>
            <person name="Kruys A."/>
            <person name="Hutchinson M.I."/>
            <person name="Powell A.J."/>
            <person name="Barry K."/>
            <person name="Miller A.N."/>
            <person name="Grigoriev I.V."/>
            <person name="Debuchy R."/>
            <person name="Gladieux P."/>
            <person name="Thoren M.H."/>
            <person name="Johannesson H."/>
        </authorList>
    </citation>
    <scope>NUCLEOTIDE SEQUENCE</scope>
    <source>
        <strain evidence="1">SMH3187-1</strain>
    </source>
</reference>
<evidence type="ECO:0000313" key="1">
    <source>
        <dbReference type="EMBL" id="KAK0738827.1"/>
    </source>
</evidence>
<organism evidence="1 2">
    <name type="scientific">Schizothecium vesticola</name>
    <dbReference type="NCBI Taxonomy" id="314040"/>
    <lineage>
        <taxon>Eukaryota</taxon>
        <taxon>Fungi</taxon>
        <taxon>Dikarya</taxon>
        <taxon>Ascomycota</taxon>
        <taxon>Pezizomycotina</taxon>
        <taxon>Sordariomycetes</taxon>
        <taxon>Sordariomycetidae</taxon>
        <taxon>Sordariales</taxon>
        <taxon>Schizotheciaceae</taxon>
        <taxon>Schizothecium</taxon>
    </lineage>
</organism>
<dbReference type="AlphaFoldDB" id="A0AA40BR40"/>
<feature type="non-terminal residue" evidence="1">
    <location>
        <position position="61"/>
    </location>
</feature>
<evidence type="ECO:0000313" key="2">
    <source>
        <dbReference type="Proteomes" id="UP001172155"/>
    </source>
</evidence>